<dbReference type="InterPro" id="IPR020559">
    <property type="entry name" value="PRibGlycinamide_synth_CS"/>
</dbReference>
<dbReference type="GO" id="GO:0004644">
    <property type="term" value="F:phosphoribosylglycinamide formyltransferase activity"/>
    <property type="evidence" value="ECO:0007669"/>
    <property type="project" value="UniProtKB-EC"/>
</dbReference>
<dbReference type="Gene3D" id="3.40.50.20">
    <property type="match status" value="1"/>
</dbReference>
<protein>
    <recommendedName>
        <fullName evidence="20">Trifunctional purine biosynthetic protein adenosine-3</fullName>
    </recommendedName>
    <domain>
        <recommendedName>
            <fullName evidence="20">Phosphoribosylamine--glycine ligase</fullName>
            <ecNumber evidence="20">6.3.4.13</ecNumber>
        </recommendedName>
        <alternativeName>
            <fullName evidence="20">Glycinamide ribonucleotide synthetase</fullName>
            <shortName evidence="20">GARS</shortName>
        </alternativeName>
        <alternativeName>
            <fullName evidence="20">Phosphoribosylglycinamide synthetase</fullName>
        </alternativeName>
    </domain>
    <domain>
        <recommendedName>
            <fullName evidence="20">Phosphoribosylformylglycinamidine cyclo-ligase</fullName>
            <ecNumber evidence="20">6.3.3.1</ecNumber>
        </recommendedName>
        <alternativeName>
            <fullName evidence="20">AIR synthase</fullName>
            <shortName evidence="20">AIRS</shortName>
        </alternativeName>
        <alternativeName>
            <fullName evidence="20">Phosphoribosyl-aminoimidazole synthetase</fullName>
        </alternativeName>
    </domain>
    <domain>
        <recommendedName>
            <fullName evidence="20">Phosphoribosylglycinamide formyltransferase</fullName>
            <ecNumber evidence="20">2.1.2.2</ecNumber>
        </recommendedName>
        <alternativeName>
            <fullName evidence="20">5'-phosphoribosylglycinamide transformylase</fullName>
        </alternativeName>
        <alternativeName>
            <fullName evidence="20">GAR transformylase</fullName>
            <shortName evidence="20">GART</shortName>
        </alternativeName>
    </domain>
</protein>
<comment type="pathway">
    <text evidence="2 20">Purine metabolism; IMP biosynthesis via de novo pathway; 5-amino-1-(5-phospho-D-ribosyl)imidazole from N(2)-formyl-N(1)-(5-phospho-D-ribosyl)glycinamide: step 2/2.</text>
</comment>
<evidence type="ECO:0000256" key="8">
    <source>
        <dbReference type="ARBA" id="ARBA00010280"/>
    </source>
</evidence>
<evidence type="ECO:0000256" key="5">
    <source>
        <dbReference type="ARBA" id="ARBA00007423"/>
    </source>
</evidence>
<dbReference type="Proteomes" id="UP000325440">
    <property type="component" value="Unassembled WGS sequence"/>
</dbReference>
<dbReference type="Gene3D" id="3.40.50.170">
    <property type="entry name" value="Formyl transferase, N-terminal domain"/>
    <property type="match status" value="1"/>
</dbReference>
<dbReference type="SUPFAM" id="SSF56042">
    <property type="entry name" value="PurM C-terminal domain-like"/>
    <property type="match status" value="1"/>
</dbReference>
<dbReference type="EMBL" id="CABPRJ010000955">
    <property type="protein sequence ID" value="VVC32411.1"/>
    <property type="molecule type" value="Genomic_DNA"/>
</dbReference>
<comment type="catalytic activity">
    <reaction evidence="20">
        <text>N(1)-(5-phospho-beta-D-ribosyl)glycinamide + (6R)-10-formyltetrahydrofolate = N(2)-formyl-N(1)-(5-phospho-beta-D-ribosyl)glycinamide + (6S)-5,6,7,8-tetrahydrofolate + H(+)</text>
        <dbReference type="Rhea" id="RHEA:15053"/>
        <dbReference type="ChEBI" id="CHEBI:15378"/>
        <dbReference type="ChEBI" id="CHEBI:57453"/>
        <dbReference type="ChEBI" id="CHEBI:143788"/>
        <dbReference type="ChEBI" id="CHEBI:147286"/>
        <dbReference type="ChEBI" id="CHEBI:195366"/>
        <dbReference type="EC" id="2.1.2.2"/>
    </reaction>
</comment>
<evidence type="ECO:0000256" key="18">
    <source>
        <dbReference type="ARBA" id="ARBA00049057"/>
    </source>
</evidence>
<dbReference type="InterPro" id="IPR001555">
    <property type="entry name" value="GART_AS"/>
</dbReference>
<sequence length="1010" mass="109499">MARILVVGGGGRENAIAWKLSLSSKVDKIYITPNNIGAVLLPQVEFVDLDVNNFEHLAKWCIDTFIDLVVVGPEDPLAAGIADVLGFHKVSCFGPSAKSARIESDKEWAKQFMDEFDIPTAKWRSFNDVKQATDFVYSADYPALVIKASGLAAGKGVVVASNKQEACLALDSILTENRFGKAGQTVVVEELLQGEEVSVLCFSDGVNINVMLPSQDYKRANNQDKGPNTGGMGAFCPCYNMPQDELNEAKDILQKAVDGLRNRGTPFIGVLYAGLMVTNDGIRVLEFNCRFGDPETQTILPLLESDLYVIMKACCDGCLNEVKVEWKADQFCVGVVMASRGYPLTSSKGDVISGLPSVTEGMVFHMGTKLNNYGELVTNGGRVLIVVTTHQDLVLAAAKATMACGRIIFNGAQFRTDIAHRGIARAILAKGATTYKSSGVDITAGNNLIPIYKQMVSVTKRQGVLGDLGSFGAMFDLKAAAFRDPILVSSSDGVGTKLKVALTCNSHESIGQDLVAMCVNDILVHGAEPLFFLDYYATGRLEGGDVVQVVKGIVDGCHQAGCALIGGETAEMPGLYHNNDYDVAGFAVGAVERDKILPHIETIVSGDVVIGLESSGVHANGFSLIRKIMDRGCHSFTDEAPFSLDKKTYGEELLTATEIYVQRVLPSIRNDNIKALAHITGGGLLENIPRILPKNKKVILDATKWTIQPVFGWIAATGSINESEMLRTLNCGLGMILIVDVKNVEDVILAANGKVIGIVDNKLADEPSVEVKKFANAMEPLMRPHIQTYVASRMHPKMRVAVLISGSGTNLQSLIDTTTDDPSMMAEIVLVISNIPGVEGLNRARRAGVLALEIDHTKFKTREEFENKMLEALDRTQVDVVCLAGFMRVLTKNFVSKWRGRLLNIHPSLLPLFKGLHAQRQALESGVRVAGCTVHFVEEEIDAGAIIVQESVTISVGETEESLIEKIKKVEHTAFPKALKLLATNQVYLDKEIGKAKWLSNPNNVFKNIV</sequence>
<dbReference type="InterPro" id="IPR002376">
    <property type="entry name" value="Formyl_transf_N"/>
</dbReference>
<dbReference type="Pfam" id="PF02844">
    <property type="entry name" value="GARS_N"/>
    <property type="match status" value="1"/>
</dbReference>
<dbReference type="InterPro" id="IPR036921">
    <property type="entry name" value="PurM-like_N_sf"/>
</dbReference>
<dbReference type="FunFam" id="3.90.650.10:FF:000011">
    <property type="entry name" value="Phosphoribosylformylglycinamidine cyclo-ligase"/>
    <property type="match status" value="1"/>
</dbReference>
<dbReference type="InterPro" id="IPR013815">
    <property type="entry name" value="ATP_grasp_subdomain_1"/>
</dbReference>
<dbReference type="UniPathway" id="UPA00074">
    <property type="reaction ID" value="UER00125"/>
</dbReference>
<dbReference type="Pfam" id="PF00551">
    <property type="entry name" value="Formyl_trans_N"/>
    <property type="match status" value="1"/>
</dbReference>
<keyword evidence="10 20" id="KW-0436">Ligase</keyword>
<evidence type="ECO:0000313" key="23">
    <source>
        <dbReference type="Proteomes" id="UP000325440"/>
    </source>
</evidence>
<dbReference type="InterPro" id="IPR016188">
    <property type="entry name" value="PurM-like_N"/>
</dbReference>
<evidence type="ECO:0000256" key="13">
    <source>
        <dbReference type="ARBA" id="ARBA00022741"/>
    </source>
</evidence>
<dbReference type="EC" id="2.1.2.2" evidence="20"/>
<dbReference type="InterPro" id="IPR036477">
    <property type="entry name" value="Formyl_transf_N_sf"/>
</dbReference>
<evidence type="ECO:0000256" key="2">
    <source>
        <dbReference type="ARBA" id="ARBA00004686"/>
    </source>
</evidence>
<dbReference type="PROSITE" id="PS00184">
    <property type="entry name" value="GARS"/>
    <property type="match status" value="1"/>
</dbReference>
<dbReference type="GO" id="GO:0046084">
    <property type="term" value="P:adenine biosynthetic process"/>
    <property type="evidence" value="ECO:0007669"/>
    <property type="project" value="TreeGrafter"/>
</dbReference>
<comment type="similarity">
    <text evidence="8">Belongs to the AIR synthase family.</text>
</comment>
<dbReference type="AlphaFoldDB" id="A0A5E4MLT9"/>
<dbReference type="PANTHER" id="PTHR10520:SF12">
    <property type="entry name" value="TRIFUNCTIONAL PURINE BIOSYNTHETIC PROTEIN ADENOSINE-3"/>
    <property type="match status" value="1"/>
</dbReference>
<keyword evidence="11" id="KW-0808">Transferase</keyword>
<reference evidence="22 23" key="1">
    <citation type="submission" date="2019-08" db="EMBL/GenBank/DDBJ databases">
        <authorList>
            <person name="Alioto T."/>
            <person name="Alioto T."/>
            <person name="Gomez Garrido J."/>
        </authorList>
    </citation>
    <scope>NUCLEOTIDE SEQUENCE [LARGE SCALE GENOMIC DNA]</scope>
</reference>
<accession>A0A5E4MLT9</accession>
<dbReference type="InterPro" id="IPR000115">
    <property type="entry name" value="PRibGlycinamide_synth"/>
</dbReference>
<dbReference type="InterPro" id="IPR020562">
    <property type="entry name" value="PRibGlycinamide_synth_N"/>
</dbReference>
<evidence type="ECO:0000256" key="14">
    <source>
        <dbReference type="ARBA" id="ARBA00022755"/>
    </source>
</evidence>
<dbReference type="NCBIfam" id="TIGR00639">
    <property type="entry name" value="PurN"/>
    <property type="match status" value="1"/>
</dbReference>
<dbReference type="SMART" id="SM01209">
    <property type="entry name" value="GARS_A"/>
    <property type="match status" value="1"/>
</dbReference>
<evidence type="ECO:0000256" key="4">
    <source>
        <dbReference type="ARBA" id="ARBA00005174"/>
    </source>
</evidence>
<evidence type="ECO:0000256" key="3">
    <source>
        <dbReference type="ARBA" id="ARBA00005054"/>
    </source>
</evidence>
<dbReference type="InterPro" id="IPR011761">
    <property type="entry name" value="ATP-grasp"/>
</dbReference>
<dbReference type="InterPro" id="IPR011054">
    <property type="entry name" value="Rudment_hybrid_motif"/>
</dbReference>
<comment type="subcellular location">
    <subcellularLocation>
        <location evidence="1">Cytoplasm</location>
    </subcellularLocation>
</comment>
<dbReference type="EC" id="6.3.4.13" evidence="20"/>
<dbReference type="SUPFAM" id="SSF55326">
    <property type="entry name" value="PurM N-terminal domain-like"/>
    <property type="match status" value="1"/>
</dbReference>
<dbReference type="EC" id="6.3.3.1" evidence="20"/>
<evidence type="ECO:0000256" key="17">
    <source>
        <dbReference type="ARBA" id="ARBA00023268"/>
    </source>
</evidence>
<dbReference type="InterPro" id="IPR020561">
    <property type="entry name" value="PRibGlycinamid_synth_ATP-grasp"/>
</dbReference>
<dbReference type="Pfam" id="PF00586">
    <property type="entry name" value="AIRS"/>
    <property type="match status" value="1"/>
</dbReference>
<comment type="similarity">
    <text evidence="7 20">In the central section; belongs to the AIR synthase family.</text>
</comment>
<keyword evidence="16 20" id="KW-0464">Manganese</keyword>
<evidence type="ECO:0000256" key="16">
    <source>
        <dbReference type="ARBA" id="ARBA00023211"/>
    </source>
</evidence>
<dbReference type="FunFam" id="3.30.1330.10:FF:000001">
    <property type="entry name" value="Phosphoribosylformylglycinamidine cyclo-ligase"/>
    <property type="match status" value="1"/>
</dbReference>
<dbReference type="FunFam" id="3.30.1490.20:FF:000006">
    <property type="entry name" value="phosphoribosylamine--glycine ligase, chloroplastic-like"/>
    <property type="match status" value="1"/>
</dbReference>
<evidence type="ECO:0000256" key="6">
    <source>
        <dbReference type="ARBA" id="ARBA00008630"/>
    </source>
</evidence>
<dbReference type="Pfam" id="PF01071">
    <property type="entry name" value="GARS_A"/>
    <property type="match status" value="1"/>
</dbReference>
<dbReference type="FunFam" id="3.30.470.20:FF:000018">
    <property type="entry name" value="Trifunctional purine biosynthetic protein adenosine-3"/>
    <property type="match status" value="1"/>
</dbReference>
<dbReference type="HAMAP" id="MF_00138">
    <property type="entry name" value="GARS"/>
    <property type="match status" value="1"/>
</dbReference>
<dbReference type="GO" id="GO:0004637">
    <property type="term" value="F:phosphoribosylamine-glycine ligase activity"/>
    <property type="evidence" value="ECO:0007669"/>
    <property type="project" value="UniProtKB-UniRule"/>
</dbReference>
<dbReference type="Gene3D" id="3.30.1490.20">
    <property type="entry name" value="ATP-grasp fold, A domain"/>
    <property type="match status" value="1"/>
</dbReference>
<keyword evidence="23" id="KW-1185">Reference proteome</keyword>
<dbReference type="InterPro" id="IPR016185">
    <property type="entry name" value="PreATP-grasp_dom_sf"/>
</dbReference>
<comment type="catalytic activity">
    <reaction evidence="18 20">
        <text>2-formamido-N(1)-(5-O-phospho-beta-D-ribosyl)acetamidine + ATP = 5-amino-1-(5-phospho-beta-D-ribosyl)imidazole + ADP + phosphate + H(+)</text>
        <dbReference type="Rhea" id="RHEA:23032"/>
        <dbReference type="ChEBI" id="CHEBI:15378"/>
        <dbReference type="ChEBI" id="CHEBI:30616"/>
        <dbReference type="ChEBI" id="CHEBI:43474"/>
        <dbReference type="ChEBI" id="CHEBI:137981"/>
        <dbReference type="ChEBI" id="CHEBI:147287"/>
        <dbReference type="ChEBI" id="CHEBI:456216"/>
        <dbReference type="EC" id="6.3.3.1"/>
    </reaction>
</comment>
<dbReference type="Gene3D" id="3.90.650.10">
    <property type="entry name" value="PurM-like C-terminal domain"/>
    <property type="match status" value="1"/>
</dbReference>
<dbReference type="InterPro" id="IPR020560">
    <property type="entry name" value="PRibGlycinamide_synth_C-dom"/>
</dbReference>
<dbReference type="GO" id="GO:0005524">
    <property type="term" value="F:ATP binding"/>
    <property type="evidence" value="ECO:0007669"/>
    <property type="project" value="UniProtKB-UniRule"/>
</dbReference>
<dbReference type="SUPFAM" id="SSF56059">
    <property type="entry name" value="Glutathione synthetase ATP-binding domain-like"/>
    <property type="match status" value="1"/>
</dbReference>
<evidence type="ECO:0000256" key="9">
    <source>
        <dbReference type="ARBA" id="ARBA00022490"/>
    </source>
</evidence>
<dbReference type="PROSITE" id="PS00373">
    <property type="entry name" value="GART"/>
    <property type="match status" value="1"/>
</dbReference>
<evidence type="ECO:0000256" key="1">
    <source>
        <dbReference type="ARBA" id="ARBA00004496"/>
    </source>
</evidence>
<keyword evidence="13 19" id="KW-0547">Nucleotide-binding</keyword>
<dbReference type="GO" id="GO:0004641">
    <property type="term" value="F:phosphoribosylformylglycinamidine cyclo-ligase activity"/>
    <property type="evidence" value="ECO:0007669"/>
    <property type="project" value="UniProtKB-EC"/>
</dbReference>
<evidence type="ECO:0000256" key="19">
    <source>
        <dbReference type="PROSITE-ProRule" id="PRU00409"/>
    </source>
</evidence>
<name>A0A5E4MLT9_9HEMI</name>
<dbReference type="InterPro" id="IPR004607">
    <property type="entry name" value="GART"/>
</dbReference>
<dbReference type="OrthoDB" id="2018833at2759"/>
<dbReference type="GO" id="GO:0046872">
    <property type="term" value="F:metal ion binding"/>
    <property type="evidence" value="ECO:0007669"/>
    <property type="project" value="UniProtKB-KW"/>
</dbReference>
<feature type="domain" description="ATP-grasp" evidence="21">
    <location>
        <begin position="110"/>
        <end position="316"/>
    </location>
</feature>
<evidence type="ECO:0000256" key="20">
    <source>
        <dbReference type="RuleBase" id="RU363089"/>
    </source>
</evidence>
<dbReference type="PANTHER" id="PTHR10520">
    <property type="entry name" value="TRIFUNCTIONAL PURINE BIOSYNTHETIC PROTEIN ADENOSINE-3-RELATED"/>
    <property type="match status" value="1"/>
</dbReference>
<keyword evidence="9" id="KW-0963">Cytoplasm</keyword>
<comment type="similarity">
    <text evidence="6 20">In the C-terminal section; belongs to the GART family.</text>
</comment>
<dbReference type="SUPFAM" id="SSF53328">
    <property type="entry name" value="Formyltransferase"/>
    <property type="match status" value="1"/>
</dbReference>
<dbReference type="InterPro" id="IPR036676">
    <property type="entry name" value="PurM-like_C_sf"/>
</dbReference>
<gene>
    <name evidence="22" type="ORF">CINCED_3A008098</name>
</gene>
<evidence type="ECO:0000256" key="7">
    <source>
        <dbReference type="ARBA" id="ARBA00008696"/>
    </source>
</evidence>
<proteinExistence type="inferred from homology"/>
<evidence type="ECO:0000256" key="10">
    <source>
        <dbReference type="ARBA" id="ARBA00022598"/>
    </source>
</evidence>
<evidence type="ECO:0000256" key="12">
    <source>
        <dbReference type="ARBA" id="ARBA00022723"/>
    </source>
</evidence>
<dbReference type="InterPro" id="IPR037123">
    <property type="entry name" value="PRibGlycinamide_synth_C_sf"/>
</dbReference>
<dbReference type="CDD" id="cd02196">
    <property type="entry name" value="PurM"/>
    <property type="match status" value="1"/>
</dbReference>
<evidence type="ECO:0000259" key="21">
    <source>
        <dbReference type="PROSITE" id="PS50975"/>
    </source>
</evidence>
<keyword evidence="14 20" id="KW-0658">Purine biosynthesis</keyword>
<dbReference type="InterPro" id="IPR004733">
    <property type="entry name" value="PurM_cligase"/>
</dbReference>
<organism evidence="22 23">
    <name type="scientific">Cinara cedri</name>
    <dbReference type="NCBI Taxonomy" id="506608"/>
    <lineage>
        <taxon>Eukaryota</taxon>
        <taxon>Metazoa</taxon>
        <taxon>Ecdysozoa</taxon>
        <taxon>Arthropoda</taxon>
        <taxon>Hexapoda</taxon>
        <taxon>Insecta</taxon>
        <taxon>Pterygota</taxon>
        <taxon>Neoptera</taxon>
        <taxon>Paraneoptera</taxon>
        <taxon>Hemiptera</taxon>
        <taxon>Sternorrhyncha</taxon>
        <taxon>Aphidomorpha</taxon>
        <taxon>Aphidoidea</taxon>
        <taxon>Aphididae</taxon>
        <taxon>Lachninae</taxon>
        <taxon>Cinara</taxon>
    </lineage>
</organism>
<dbReference type="InterPro" id="IPR010918">
    <property type="entry name" value="PurM-like_C_dom"/>
</dbReference>
<comment type="similarity">
    <text evidence="5 20">In the N-terminal section; belongs to the GARS family.</text>
</comment>
<keyword evidence="17 20" id="KW-0511">Multifunctional enzyme</keyword>
<dbReference type="FunFam" id="3.40.50.170:FF:000006">
    <property type="entry name" value="Trifunctional purine biosynthetic protein adenosine-3"/>
    <property type="match status" value="1"/>
</dbReference>
<comment type="pathway">
    <text evidence="4 20">Purine metabolism; IMP biosynthesis via de novo pathway; N(1)-(5-phospho-D-ribosyl)glycinamide from 5-phospho-alpha-D-ribose 1-diphosphate: step 2/2.</text>
</comment>
<dbReference type="HAMAP" id="MF_00741">
    <property type="entry name" value="AIRS"/>
    <property type="match status" value="1"/>
</dbReference>
<dbReference type="GO" id="GO:0006189">
    <property type="term" value="P:'de novo' IMP biosynthetic process"/>
    <property type="evidence" value="ECO:0007669"/>
    <property type="project" value="UniProtKB-UniRule"/>
</dbReference>
<keyword evidence="12 20" id="KW-0479">Metal-binding</keyword>
<dbReference type="GO" id="GO:0005829">
    <property type="term" value="C:cytosol"/>
    <property type="evidence" value="ECO:0007669"/>
    <property type="project" value="TreeGrafter"/>
</dbReference>
<dbReference type="PROSITE" id="PS50975">
    <property type="entry name" value="ATP_GRASP"/>
    <property type="match status" value="1"/>
</dbReference>
<dbReference type="Gene3D" id="3.30.470.20">
    <property type="entry name" value="ATP-grasp fold, B domain"/>
    <property type="match status" value="1"/>
</dbReference>
<dbReference type="NCBIfam" id="TIGR00878">
    <property type="entry name" value="purM"/>
    <property type="match status" value="1"/>
</dbReference>
<evidence type="ECO:0000256" key="11">
    <source>
        <dbReference type="ARBA" id="ARBA00022679"/>
    </source>
</evidence>
<evidence type="ECO:0000256" key="15">
    <source>
        <dbReference type="ARBA" id="ARBA00022840"/>
    </source>
</evidence>
<comment type="catalytic activity">
    <reaction evidence="20">
        <text>5-phospho-beta-D-ribosylamine + glycine + ATP = N(1)-(5-phospho-beta-D-ribosyl)glycinamide + ADP + phosphate + H(+)</text>
        <dbReference type="Rhea" id="RHEA:17453"/>
        <dbReference type="ChEBI" id="CHEBI:15378"/>
        <dbReference type="ChEBI" id="CHEBI:30616"/>
        <dbReference type="ChEBI" id="CHEBI:43474"/>
        <dbReference type="ChEBI" id="CHEBI:57305"/>
        <dbReference type="ChEBI" id="CHEBI:58681"/>
        <dbReference type="ChEBI" id="CHEBI:143788"/>
        <dbReference type="ChEBI" id="CHEBI:456216"/>
        <dbReference type="EC" id="6.3.4.13"/>
    </reaction>
</comment>
<keyword evidence="15 19" id="KW-0067">ATP-binding</keyword>
<dbReference type="NCBIfam" id="TIGR00877">
    <property type="entry name" value="purD"/>
    <property type="match status" value="1"/>
</dbReference>
<dbReference type="Gene3D" id="3.30.1330.10">
    <property type="entry name" value="PurM-like, N-terminal domain"/>
    <property type="match status" value="1"/>
</dbReference>
<dbReference type="SUPFAM" id="SSF52440">
    <property type="entry name" value="PreATP-grasp domain"/>
    <property type="match status" value="1"/>
</dbReference>
<dbReference type="Gene3D" id="3.90.600.10">
    <property type="entry name" value="Phosphoribosylglycinamide synthetase, C-terminal domain"/>
    <property type="match status" value="1"/>
</dbReference>
<dbReference type="SUPFAM" id="SSF51246">
    <property type="entry name" value="Rudiment single hybrid motif"/>
    <property type="match status" value="1"/>
</dbReference>
<comment type="pathway">
    <text evidence="3 20">Purine metabolism; IMP biosynthesis via de novo pathway; N(2)-formyl-N(1)-(5-phospho-D-ribosyl)glycinamide from N(1)-(5-phospho-D-ribosyl)glycinamide (10-formyl THF route): step 1/1.</text>
</comment>
<dbReference type="Pfam" id="PF02769">
    <property type="entry name" value="AIRS_C"/>
    <property type="match status" value="1"/>
</dbReference>
<evidence type="ECO:0000313" key="22">
    <source>
        <dbReference type="EMBL" id="VVC32411.1"/>
    </source>
</evidence>
<dbReference type="HAMAP" id="MF_01930">
    <property type="entry name" value="PurN"/>
    <property type="match status" value="1"/>
</dbReference>
<dbReference type="SMART" id="SM01210">
    <property type="entry name" value="GARS_C"/>
    <property type="match status" value="1"/>
</dbReference>
<dbReference type="CDD" id="cd08645">
    <property type="entry name" value="FMT_core_GART"/>
    <property type="match status" value="1"/>
</dbReference>
<dbReference type="Pfam" id="PF02843">
    <property type="entry name" value="GARS_C"/>
    <property type="match status" value="1"/>
</dbReference>